<evidence type="ECO:0000259" key="5">
    <source>
        <dbReference type="PROSITE" id="PS50977"/>
    </source>
</evidence>
<dbReference type="Pfam" id="PF00440">
    <property type="entry name" value="TetR_N"/>
    <property type="match status" value="1"/>
</dbReference>
<keyword evidence="7" id="KW-1185">Reference proteome</keyword>
<evidence type="ECO:0000313" key="7">
    <source>
        <dbReference type="Proteomes" id="UP001181046"/>
    </source>
</evidence>
<dbReference type="InterPro" id="IPR009057">
    <property type="entry name" value="Homeodomain-like_sf"/>
</dbReference>
<dbReference type="PANTHER" id="PTHR47506:SF10">
    <property type="entry name" value="TRANSCRIPTIONAL REGULATORY PROTEIN"/>
    <property type="match status" value="1"/>
</dbReference>
<keyword evidence="1" id="KW-0805">Transcription regulation</keyword>
<sequence>MGRSKEFEEKVVLEKAMHVFWQQGYSNTSMQELVDAMGIHRRSIYDTFGDKHNLFLLTLDLYETTLKKAIRENLSEEMTIHEQLKIIFSISIGEESHAGCFLVNAATELANVDPLIEEKIQMYFDHEEQQLFNILLAAQEKNELSAATDTKALASYLHNASVGIRVLSKTTKNTEKLNRIIEQTVSFVQ</sequence>
<comment type="caution">
    <text evidence="6">The sequence shown here is derived from an EMBL/GenBank/DDBJ whole genome shotgun (WGS) entry which is preliminary data.</text>
</comment>
<reference evidence="6" key="1">
    <citation type="submission" date="2023-03" db="EMBL/GenBank/DDBJ databases">
        <authorList>
            <person name="Shen W."/>
            <person name="Cai J."/>
        </authorList>
    </citation>
    <scope>NUCLEOTIDE SEQUENCE</scope>
    <source>
        <strain evidence="6">P66-3</strain>
    </source>
</reference>
<dbReference type="PANTHER" id="PTHR47506">
    <property type="entry name" value="TRANSCRIPTIONAL REGULATORY PROTEIN"/>
    <property type="match status" value="1"/>
</dbReference>
<dbReference type="InterPro" id="IPR011075">
    <property type="entry name" value="TetR_C"/>
</dbReference>
<keyword evidence="3" id="KW-0804">Transcription</keyword>
<dbReference type="Proteomes" id="UP001181046">
    <property type="component" value="Unassembled WGS sequence"/>
</dbReference>
<proteinExistence type="predicted"/>
<gene>
    <name evidence="6" type="ORF">P7H27_03725</name>
</gene>
<evidence type="ECO:0000256" key="4">
    <source>
        <dbReference type="PROSITE-ProRule" id="PRU00335"/>
    </source>
</evidence>
<evidence type="ECO:0000256" key="2">
    <source>
        <dbReference type="ARBA" id="ARBA00023125"/>
    </source>
</evidence>
<dbReference type="SUPFAM" id="SSF46689">
    <property type="entry name" value="Homeodomain-like"/>
    <property type="match status" value="1"/>
</dbReference>
<dbReference type="RefSeq" id="WP_311829505.1">
    <property type="nucleotide sequence ID" value="NZ_JARQAJ010000001.1"/>
</dbReference>
<feature type="DNA-binding region" description="H-T-H motif" evidence="4">
    <location>
        <begin position="29"/>
        <end position="48"/>
    </location>
</feature>
<dbReference type="Gene3D" id="1.10.10.60">
    <property type="entry name" value="Homeodomain-like"/>
    <property type="match status" value="1"/>
</dbReference>
<dbReference type="Gene3D" id="1.10.357.10">
    <property type="entry name" value="Tetracycline Repressor, domain 2"/>
    <property type="match status" value="1"/>
</dbReference>
<dbReference type="SUPFAM" id="SSF48498">
    <property type="entry name" value="Tetracyclin repressor-like, C-terminal domain"/>
    <property type="match status" value="1"/>
</dbReference>
<dbReference type="PROSITE" id="PS50977">
    <property type="entry name" value="HTH_TETR_2"/>
    <property type="match status" value="1"/>
</dbReference>
<evidence type="ECO:0000313" key="6">
    <source>
        <dbReference type="EMBL" id="MDT2758866.1"/>
    </source>
</evidence>
<keyword evidence="2 4" id="KW-0238">DNA-binding</keyword>
<dbReference type="InterPro" id="IPR001647">
    <property type="entry name" value="HTH_TetR"/>
</dbReference>
<dbReference type="InterPro" id="IPR036271">
    <property type="entry name" value="Tet_transcr_reg_TetR-rel_C_sf"/>
</dbReference>
<organism evidence="6 7">
    <name type="scientific">Enterococcus xiangfangensis</name>
    <dbReference type="NCBI Taxonomy" id="1296537"/>
    <lineage>
        <taxon>Bacteria</taxon>
        <taxon>Bacillati</taxon>
        <taxon>Bacillota</taxon>
        <taxon>Bacilli</taxon>
        <taxon>Lactobacillales</taxon>
        <taxon>Enterococcaceae</taxon>
        <taxon>Enterococcus</taxon>
    </lineage>
</organism>
<name>A0ABU3F869_9ENTE</name>
<feature type="domain" description="HTH tetR-type" evidence="5">
    <location>
        <begin position="6"/>
        <end position="66"/>
    </location>
</feature>
<evidence type="ECO:0000256" key="1">
    <source>
        <dbReference type="ARBA" id="ARBA00023015"/>
    </source>
</evidence>
<dbReference type="Pfam" id="PF16925">
    <property type="entry name" value="TetR_C_13"/>
    <property type="match status" value="1"/>
</dbReference>
<protein>
    <submittedName>
        <fullName evidence="6">TetR/AcrR family transcriptional regulator</fullName>
    </submittedName>
</protein>
<evidence type="ECO:0000256" key="3">
    <source>
        <dbReference type="ARBA" id="ARBA00023163"/>
    </source>
</evidence>
<dbReference type="EMBL" id="JARQAJ010000001">
    <property type="protein sequence ID" value="MDT2758866.1"/>
    <property type="molecule type" value="Genomic_DNA"/>
</dbReference>
<accession>A0ABU3F869</accession>